<gene>
    <name evidence="1" type="ORF">OBE_10112</name>
</gene>
<sequence length="58" mass="6550">MLTTLKNAFKIKEIRQKILFTLGMLVVIRIGSQLPVPGVDTKFFSQWFAQQTGGAFSF</sequence>
<dbReference type="InterPro" id="IPR023201">
    <property type="entry name" value="SecY_dom_sf"/>
</dbReference>
<reference evidence="1" key="1">
    <citation type="journal article" date="2013" name="Environ. Microbiol.">
        <title>Microbiota from the distal guts of lean and obese adolescents exhibit partial functional redundancy besides clear differences in community structure.</title>
        <authorList>
            <person name="Ferrer M."/>
            <person name="Ruiz A."/>
            <person name="Lanza F."/>
            <person name="Haange S.B."/>
            <person name="Oberbach A."/>
            <person name="Till H."/>
            <person name="Bargiela R."/>
            <person name="Campoy C."/>
            <person name="Segura M.T."/>
            <person name="Richter M."/>
            <person name="von Bergen M."/>
            <person name="Seifert J."/>
            <person name="Suarez A."/>
        </authorList>
    </citation>
    <scope>NUCLEOTIDE SEQUENCE</scope>
</reference>
<dbReference type="AlphaFoldDB" id="K1SBW3"/>
<evidence type="ECO:0000313" key="1">
    <source>
        <dbReference type="EMBL" id="EKC58237.1"/>
    </source>
</evidence>
<dbReference type="EMBL" id="AJWZ01006972">
    <property type="protein sequence ID" value="EKC58237.1"/>
    <property type="molecule type" value="Genomic_DNA"/>
</dbReference>
<organism evidence="1">
    <name type="scientific">human gut metagenome</name>
    <dbReference type="NCBI Taxonomy" id="408170"/>
    <lineage>
        <taxon>unclassified sequences</taxon>
        <taxon>metagenomes</taxon>
        <taxon>organismal metagenomes</taxon>
    </lineage>
</organism>
<dbReference type="Gene3D" id="1.10.3370.10">
    <property type="entry name" value="SecY subunit domain"/>
    <property type="match status" value="1"/>
</dbReference>
<comment type="caution">
    <text evidence="1">The sequence shown here is derived from an EMBL/GenBank/DDBJ whole genome shotgun (WGS) entry which is preliminary data.</text>
</comment>
<dbReference type="SUPFAM" id="SSF103491">
    <property type="entry name" value="Preprotein translocase SecY subunit"/>
    <property type="match status" value="1"/>
</dbReference>
<accession>K1SBW3</accession>
<proteinExistence type="predicted"/>
<feature type="non-terminal residue" evidence="1">
    <location>
        <position position="58"/>
    </location>
</feature>
<name>K1SBW3_9ZZZZ</name>
<protein>
    <submittedName>
        <fullName evidence="1">Preprotein translocase, SecY subunit</fullName>
    </submittedName>
</protein>